<feature type="compositionally biased region" description="Low complexity" evidence="1">
    <location>
        <begin position="218"/>
        <end position="244"/>
    </location>
</feature>
<feature type="compositionally biased region" description="Pro residues" evidence="1">
    <location>
        <begin position="185"/>
        <end position="217"/>
    </location>
</feature>
<protein>
    <recommendedName>
        <fullName evidence="6">Carbohydrate-binding protein</fullName>
    </recommendedName>
</protein>
<name>A0AAD5M6E4_PYTIN</name>
<feature type="compositionally biased region" description="Polar residues" evidence="1">
    <location>
        <begin position="304"/>
        <end position="314"/>
    </location>
</feature>
<dbReference type="InterPro" id="IPR037176">
    <property type="entry name" value="Osmotin/thaumatin-like_sf"/>
</dbReference>
<comment type="caution">
    <text evidence="4">The sequence shown here is derived from an EMBL/GenBank/DDBJ whole genome shotgun (WGS) entry which is preliminary data.</text>
</comment>
<evidence type="ECO:0000256" key="2">
    <source>
        <dbReference type="SAM" id="Phobius"/>
    </source>
</evidence>
<feature type="chain" id="PRO_5041975429" description="Carbohydrate-binding protein" evidence="3">
    <location>
        <begin position="30"/>
        <end position="393"/>
    </location>
</feature>
<dbReference type="InterPro" id="IPR001938">
    <property type="entry name" value="Thaumatin"/>
</dbReference>
<gene>
    <name evidence="4" type="ORF">P43SY_007055</name>
</gene>
<keyword evidence="2" id="KW-1133">Transmembrane helix</keyword>
<evidence type="ECO:0000256" key="1">
    <source>
        <dbReference type="SAM" id="MobiDB-lite"/>
    </source>
</evidence>
<dbReference type="PANTHER" id="PTHR31737">
    <property type="entry name" value="PROTEIN TOS1"/>
    <property type="match status" value="1"/>
</dbReference>
<dbReference type="SMART" id="SM00205">
    <property type="entry name" value="THN"/>
    <property type="match status" value="1"/>
</dbReference>
<dbReference type="Proteomes" id="UP001209570">
    <property type="component" value="Unassembled WGS sequence"/>
</dbReference>
<evidence type="ECO:0000313" key="5">
    <source>
        <dbReference type="Proteomes" id="UP001209570"/>
    </source>
</evidence>
<dbReference type="EMBL" id="JAKCXM010000034">
    <property type="protein sequence ID" value="KAJ0406267.1"/>
    <property type="molecule type" value="Genomic_DNA"/>
</dbReference>
<sequence>MQRRQRATASTRILSAIAVIAALQGPALAGTPLTIRNDCGHEIEVWDNRIGEMLQPGASLRRVLPPGWHGMFRAGRNPQATLAEFSTDGGMLWYDISIIPTGPKSGPGLCSSLQNCKDVTGGVGFNLPMRIAPKGCKTLTCPHDGCIEAYQFPKDDTKTTACPTLNTDVELVFCPGGPGGNPAPVPAPVPAPAPAPVATPAPTSAPTPAPTPAPEPTSAPMTTAPPTSAPTTSAPPATSTPAPTEGSARQEVGEKLGNPFSVTAPPAAGPRDPNDVVVGSPQHIDSNEDRSATAPEPIVGNPQHIENTPAPTSSVRRDAGGSSQQANTKSSSTSDSSSFLTLLSVAAGFLAVAVGAFIFVVHQKRKQLEAMEPKESMEGHRALRTPVTQIHVL</sequence>
<accession>A0AAD5M6E4</accession>
<dbReference type="PANTHER" id="PTHR31737:SF2">
    <property type="entry name" value="PROTEIN TOS1"/>
    <property type="match status" value="1"/>
</dbReference>
<feature type="transmembrane region" description="Helical" evidence="2">
    <location>
        <begin position="339"/>
        <end position="361"/>
    </location>
</feature>
<dbReference type="AlphaFoldDB" id="A0AAD5M6E4"/>
<keyword evidence="3" id="KW-0732">Signal</keyword>
<evidence type="ECO:0000313" key="4">
    <source>
        <dbReference type="EMBL" id="KAJ0406267.1"/>
    </source>
</evidence>
<feature type="signal peptide" evidence="3">
    <location>
        <begin position="1"/>
        <end position="29"/>
    </location>
</feature>
<keyword evidence="2" id="KW-0472">Membrane</keyword>
<feature type="region of interest" description="Disordered" evidence="1">
    <location>
        <begin position="185"/>
        <end position="336"/>
    </location>
</feature>
<dbReference type="PROSITE" id="PS51367">
    <property type="entry name" value="THAUMATIN_2"/>
    <property type="match status" value="1"/>
</dbReference>
<keyword evidence="5" id="KW-1185">Reference proteome</keyword>
<reference evidence="4" key="1">
    <citation type="submission" date="2021-12" db="EMBL/GenBank/DDBJ databases">
        <title>Prjna785345.</title>
        <authorList>
            <person name="Rujirawat T."/>
            <person name="Krajaejun T."/>
        </authorList>
    </citation>
    <scope>NUCLEOTIDE SEQUENCE</scope>
    <source>
        <strain evidence="4">Pi057C3</strain>
    </source>
</reference>
<evidence type="ECO:0000256" key="3">
    <source>
        <dbReference type="SAM" id="SignalP"/>
    </source>
</evidence>
<proteinExistence type="predicted"/>
<dbReference type="Gene3D" id="2.60.110.10">
    <property type="entry name" value="Thaumatin"/>
    <property type="match status" value="1"/>
</dbReference>
<evidence type="ECO:0008006" key="6">
    <source>
        <dbReference type="Google" id="ProtNLM"/>
    </source>
</evidence>
<dbReference type="SUPFAM" id="SSF49870">
    <property type="entry name" value="Osmotin, thaumatin-like protein"/>
    <property type="match status" value="1"/>
</dbReference>
<organism evidence="4 5">
    <name type="scientific">Pythium insidiosum</name>
    <name type="common">Pythiosis disease agent</name>
    <dbReference type="NCBI Taxonomy" id="114742"/>
    <lineage>
        <taxon>Eukaryota</taxon>
        <taxon>Sar</taxon>
        <taxon>Stramenopiles</taxon>
        <taxon>Oomycota</taxon>
        <taxon>Peronosporomycetes</taxon>
        <taxon>Pythiales</taxon>
        <taxon>Pythiaceae</taxon>
        <taxon>Pythium</taxon>
    </lineage>
</organism>
<keyword evidence="2" id="KW-0812">Transmembrane</keyword>